<keyword evidence="2" id="KW-1185">Reference proteome</keyword>
<evidence type="ECO:0000313" key="2">
    <source>
        <dbReference type="Proteomes" id="UP000837857"/>
    </source>
</evidence>
<proteinExistence type="predicted"/>
<evidence type="ECO:0000313" key="1">
    <source>
        <dbReference type="EMBL" id="CAH2058521.1"/>
    </source>
</evidence>
<accession>A0ABN8IM94</accession>
<gene>
    <name evidence="1" type="ORF">IPOD504_LOCUS10628</name>
</gene>
<organism evidence="1 2">
    <name type="scientific">Iphiclides podalirius</name>
    <name type="common">scarce swallowtail</name>
    <dbReference type="NCBI Taxonomy" id="110791"/>
    <lineage>
        <taxon>Eukaryota</taxon>
        <taxon>Metazoa</taxon>
        <taxon>Ecdysozoa</taxon>
        <taxon>Arthropoda</taxon>
        <taxon>Hexapoda</taxon>
        <taxon>Insecta</taxon>
        <taxon>Pterygota</taxon>
        <taxon>Neoptera</taxon>
        <taxon>Endopterygota</taxon>
        <taxon>Lepidoptera</taxon>
        <taxon>Glossata</taxon>
        <taxon>Ditrysia</taxon>
        <taxon>Papilionoidea</taxon>
        <taxon>Papilionidae</taxon>
        <taxon>Papilioninae</taxon>
        <taxon>Iphiclides</taxon>
    </lineage>
</organism>
<dbReference type="Proteomes" id="UP000837857">
    <property type="component" value="Chromosome 25"/>
</dbReference>
<protein>
    <submittedName>
        <fullName evidence="1">Uncharacterized protein</fullName>
    </submittedName>
</protein>
<reference evidence="1" key="1">
    <citation type="submission" date="2022-03" db="EMBL/GenBank/DDBJ databases">
        <authorList>
            <person name="Martin H S."/>
        </authorList>
    </citation>
    <scope>NUCLEOTIDE SEQUENCE</scope>
</reference>
<sequence>MPLAIPVYMQVNKRDGMSNLLGCGECFLVDMTSSSSCQLPQRTHVIMEAASARHAQPQVSNLRLWVRVYWARLPVDKRC</sequence>
<feature type="non-terminal residue" evidence="1">
    <location>
        <position position="79"/>
    </location>
</feature>
<dbReference type="EMBL" id="OW152837">
    <property type="protein sequence ID" value="CAH2058521.1"/>
    <property type="molecule type" value="Genomic_DNA"/>
</dbReference>
<name>A0ABN8IM94_9NEOP</name>